<dbReference type="EMBL" id="JARJCN010000020">
    <property type="protein sequence ID" value="KAJ7091401.1"/>
    <property type="molecule type" value="Genomic_DNA"/>
</dbReference>
<organism evidence="2 3">
    <name type="scientific">Mycena belliarum</name>
    <dbReference type="NCBI Taxonomy" id="1033014"/>
    <lineage>
        <taxon>Eukaryota</taxon>
        <taxon>Fungi</taxon>
        <taxon>Dikarya</taxon>
        <taxon>Basidiomycota</taxon>
        <taxon>Agaricomycotina</taxon>
        <taxon>Agaricomycetes</taxon>
        <taxon>Agaricomycetidae</taxon>
        <taxon>Agaricales</taxon>
        <taxon>Marasmiineae</taxon>
        <taxon>Mycenaceae</taxon>
        <taxon>Mycena</taxon>
    </lineage>
</organism>
<reference evidence="2" key="1">
    <citation type="submission" date="2023-03" db="EMBL/GenBank/DDBJ databases">
        <title>Massive genome expansion in bonnet fungi (Mycena s.s.) driven by repeated elements and novel gene families across ecological guilds.</title>
        <authorList>
            <consortium name="Lawrence Berkeley National Laboratory"/>
            <person name="Harder C.B."/>
            <person name="Miyauchi S."/>
            <person name="Viragh M."/>
            <person name="Kuo A."/>
            <person name="Thoen E."/>
            <person name="Andreopoulos B."/>
            <person name="Lu D."/>
            <person name="Skrede I."/>
            <person name="Drula E."/>
            <person name="Henrissat B."/>
            <person name="Morin E."/>
            <person name="Kohler A."/>
            <person name="Barry K."/>
            <person name="LaButti K."/>
            <person name="Morin E."/>
            <person name="Salamov A."/>
            <person name="Lipzen A."/>
            <person name="Mereny Z."/>
            <person name="Hegedus B."/>
            <person name="Baldrian P."/>
            <person name="Stursova M."/>
            <person name="Weitz H."/>
            <person name="Taylor A."/>
            <person name="Grigoriev I.V."/>
            <person name="Nagy L.G."/>
            <person name="Martin F."/>
            <person name="Kauserud H."/>
        </authorList>
    </citation>
    <scope>NUCLEOTIDE SEQUENCE</scope>
    <source>
        <strain evidence="2">CBHHK173m</strain>
    </source>
</reference>
<feature type="domain" description="F-box" evidence="1">
    <location>
        <begin position="49"/>
        <end position="100"/>
    </location>
</feature>
<accession>A0AAD6XS30</accession>
<comment type="caution">
    <text evidence="2">The sequence shown here is derived from an EMBL/GenBank/DDBJ whole genome shotgun (WGS) entry which is preliminary data.</text>
</comment>
<protein>
    <recommendedName>
        <fullName evidence="1">F-box domain-containing protein</fullName>
    </recommendedName>
</protein>
<sequence>MHASEPRSSSRPLVHSLHRAVKVNLNRFETPGHRRKRLKASRSNALAPIASLPPEILAHIFLFCVTNADGDLCWLVVTRVTHHWREIALGCPELWANIVFTRRKLASVMLARSKTVPLIIRVDFACDVYFDARLVRSNIARVGALDMRGSRVALELFLLPYAAAAEIPAGRLTSLSVLNTTGAWENDPMWLDAGLFKQAADSPSRHLRLEQCAFPWNSSWYTNLTCLYLADLHSAQGPTMTQLFHALTCSPLLQDLTLLNTNTQPDGFSNFLPLELAHLRAIHLSEPVDVCADILTNLSFPSITKATIVVSCQTPPEKSGQSIETATSLIVHRDFCDRYQSLSLTTPALHTLRVTVSCWIDKTLVIEISVQPNCAHDLALPVLALLNTHSPGSLEYLTVLHLRLRFFDGEECEQIFSCRNLVTLHLHTGDPLPLLIRLLERAMRCIGVSAFPKRGTDHLAPDGTCLQLFPKLELVRLEEIDCAGPLCTPTDVLRALLWARRMGRCPIPCVDLVSCMNVCQREVDYVRFLAETRIWNCEVLNGKERDDADMRSFSLRVFEQVGIGQWL</sequence>
<gene>
    <name evidence="2" type="ORF">B0H15DRAFT_835956</name>
</gene>
<dbReference type="InterPro" id="IPR001810">
    <property type="entry name" value="F-box_dom"/>
</dbReference>
<evidence type="ECO:0000259" key="1">
    <source>
        <dbReference type="Pfam" id="PF12937"/>
    </source>
</evidence>
<dbReference type="Gene3D" id="1.20.1280.50">
    <property type="match status" value="1"/>
</dbReference>
<dbReference type="Pfam" id="PF12937">
    <property type="entry name" value="F-box-like"/>
    <property type="match status" value="1"/>
</dbReference>
<dbReference type="AlphaFoldDB" id="A0AAD6XS30"/>
<keyword evidence="3" id="KW-1185">Reference proteome</keyword>
<evidence type="ECO:0000313" key="3">
    <source>
        <dbReference type="Proteomes" id="UP001222325"/>
    </source>
</evidence>
<proteinExistence type="predicted"/>
<name>A0AAD6XS30_9AGAR</name>
<dbReference type="Proteomes" id="UP001222325">
    <property type="component" value="Unassembled WGS sequence"/>
</dbReference>
<dbReference type="SUPFAM" id="SSF81383">
    <property type="entry name" value="F-box domain"/>
    <property type="match status" value="1"/>
</dbReference>
<dbReference type="InterPro" id="IPR036047">
    <property type="entry name" value="F-box-like_dom_sf"/>
</dbReference>
<evidence type="ECO:0000313" key="2">
    <source>
        <dbReference type="EMBL" id="KAJ7091401.1"/>
    </source>
</evidence>